<dbReference type="GO" id="GO:0003735">
    <property type="term" value="F:structural constituent of ribosome"/>
    <property type="evidence" value="ECO:0007669"/>
    <property type="project" value="InterPro"/>
</dbReference>
<dbReference type="EMBL" id="UINC01052091">
    <property type="protein sequence ID" value="SVB67005.1"/>
    <property type="molecule type" value="Genomic_DNA"/>
</dbReference>
<protein>
    <recommendedName>
        <fullName evidence="6">50S ribosomal protein L35</fullName>
    </recommendedName>
</protein>
<keyword evidence="3" id="KW-0687">Ribonucleoprotein</keyword>
<dbReference type="PROSITE" id="PS00936">
    <property type="entry name" value="RIBOSOMAL_L35"/>
    <property type="match status" value="1"/>
</dbReference>
<organism evidence="5">
    <name type="scientific">marine metagenome</name>
    <dbReference type="NCBI Taxonomy" id="408172"/>
    <lineage>
        <taxon>unclassified sequences</taxon>
        <taxon>metagenomes</taxon>
        <taxon>ecological metagenomes</taxon>
    </lineage>
</organism>
<evidence type="ECO:0000256" key="4">
    <source>
        <dbReference type="SAM" id="MobiDB-lite"/>
    </source>
</evidence>
<comment type="similarity">
    <text evidence="1">Belongs to the bacterial ribosomal protein bL35 family.</text>
</comment>
<keyword evidence="2" id="KW-0689">Ribosomal protein</keyword>
<sequence length="64" mass="7296">MKIKTHRGAAKRFKATGGGGFKRKRAFLRHGMRKRNQDVKRVLRKKTMVSDTNSKAVKLMLPNG</sequence>
<evidence type="ECO:0000256" key="1">
    <source>
        <dbReference type="ARBA" id="ARBA00006598"/>
    </source>
</evidence>
<accession>A0A382FWQ7</accession>
<dbReference type="PANTHER" id="PTHR33343">
    <property type="entry name" value="54S RIBOSOMAL PROTEIN BL35M"/>
    <property type="match status" value="1"/>
</dbReference>
<name>A0A382FWQ7_9ZZZZ</name>
<dbReference type="NCBIfam" id="TIGR00001">
    <property type="entry name" value="rpmI_bact"/>
    <property type="match status" value="1"/>
</dbReference>
<dbReference type="InterPro" id="IPR018265">
    <property type="entry name" value="Ribosomal_bL35_CS"/>
</dbReference>
<dbReference type="InterPro" id="IPR001706">
    <property type="entry name" value="Ribosomal_bL35"/>
</dbReference>
<dbReference type="PRINTS" id="PR00064">
    <property type="entry name" value="RIBOSOMALL35"/>
</dbReference>
<dbReference type="SUPFAM" id="SSF143034">
    <property type="entry name" value="L35p-like"/>
    <property type="match status" value="1"/>
</dbReference>
<dbReference type="PANTHER" id="PTHR33343:SF1">
    <property type="entry name" value="LARGE RIBOSOMAL SUBUNIT PROTEIN BL35M"/>
    <property type="match status" value="1"/>
</dbReference>
<dbReference type="Pfam" id="PF01632">
    <property type="entry name" value="Ribosomal_L35p"/>
    <property type="match status" value="1"/>
</dbReference>
<dbReference type="GO" id="GO:0022625">
    <property type="term" value="C:cytosolic large ribosomal subunit"/>
    <property type="evidence" value="ECO:0007669"/>
    <property type="project" value="TreeGrafter"/>
</dbReference>
<proteinExistence type="inferred from homology"/>
<evidence type="ECO:0008006" key="6">
    <source>
        <dbReference type="Google" id="ProtNLM"/>
    </source>
</evidence>
<dbReference type="AlphaFoldDB" id="A0A382FWQ7"/>
<dbReference type="InterPro" id="IPR021137">
    <property type="entry name" value="Ribosomal_bL35-like"/>
</dbReference>
<dbReference type="HAMAP" id="MF_00514">
    <property type="entry name" value="Ribosomal_bL35"/>
    <property type="match status" value="1"/>
</dbReference>
<dbReference type="FunFam" id="4.10.410.60:FF:000001">
    <property type="entry name" value="50S ribosomal protein L35"/>
    <property type="match status" value="1"/>
</dbReference>
<feature type="region of interest" description="Disordered" evidence="4">
    <location>
        <begin position="1"/>
        <end position="21"/>
    </location>
</feature>
<reference evidence="5" key="1">
    <citation type="submission" date="2018-05" db="EMBL/GenBank/DDBJ databases">
        <authorList>
            <person name="Lanie J.A."/>
            <person name="Ng W.-L."/>
            <person name="Kazmierczak K.M."/>
            <person name="Andrzejewski T.M."/>
            <person name="Davidsen T.M."/>
            <person name="Wayne K.J."/>
            <person name="Tettelin H."/>
            <person name="Glass J.I."/>
            <person name="Rusch D."/>
            <person name="Podicherti R."/>
            <person name="Tsui H.-C.T."/>
            <person name="Winkler M.E."/>
        </authorList>
    </citation>
    <scope>NUCLEOTIDE SEQUENCE</scope>
</reference>
<dbReference type="Gene3D" id="4.10.410.60">
    <property type="match status" value="1"/>
</dbReference>
<evidence type="ECO:0000256" key="3">
    <source>
        <dbReference type="ARBA" id="ARBA00023274"/>
    </source>
</evidence>
<evidence type="ECO:0000313" key="5">
    <source>
        <dbReference type="EMBL" id="SVB67005.1"/>
    </source>
</evidence>
<dbReference type="InterPro" id="IPR037229">
    <property type="entry name" value="Ribosomal_bL35_sf"/>
</dbReference>
<feature type="compositionally biased region" description="Basic residues" evidence="4">
    <location>
        <begin position="1"/>
        <end position="14"/>
    </location>
</feature>
<gene>
    <name evidence="5" type="ORF">METZ01_LOCUS219859</name>
</gene>
<evidence type="ECO:0000256" key="2">
    <source>
        <dbReference type="ARBA" id="ARBA00022980"/>
    </source>
</evidence>
<dbReference type="GO" id="GO:0006412">
    <property type="term" value="P:translation"/>
    <property type="evidence" value="ECO:0007669"/>
    <property type="project" value="InterPro"/>
</dbReference>